<organism evidence="1 2">
    <name type="scientific">Cardidatus Bartonella washoeensis 085-0475</name>
    <dbReference type="NCBI Taxonomy" id="1094564"/>
    <lineage>
        <taxon>Bacteria</taxon>
        <taxon>Pseudomonadati</taxon>
        <taxon>Pseudomonadota</taxon>
        <taxon>Alphaproteobacteria</taxon>
        <taxon>Hyphomicrobiales</taxon>
        <taxon>Bartonellaceae</taxon>
        <taxon>Bartonella</taxon>
    </lineage>
</organism>
<dbReference type="HOGENOM" id="CLU_3040790_0_0_5"/>
<reference evidence="1 2" key="1">
    <citation type="submission" date="2012-03" db="EMBL/GenBank/DDBJ databases">
        <title>The Genome Sequence of Bartonella washoensis 085-0475.</title>
        <authorList>
            <consortium name="The Broad Institute Genome Sequencing Platform"/>
            <consortium name="The Broad Institute Genome Sequencing Center for Infectious Disease"/>
            <person name="Feldgarden M."/>
            <person name="Kirby J."/>
            <person name="Kosoy M."/>
            <person name="Birtles R."/>
            <person name="Probert W.S."/>
            <person name="Chiaraviglio L."/>
            <person name="Young S.K."/>
            <person name="Zeng Q."/>
            <person name="Gargeya S."/>
            <person name="Fitzgerald M."/>
            <person name="Haas B."/>
            <person name="Abouelleil A."/>
            <person name="Alvarado L."/>
            <person name="Arachchi H.M."/>
            <person name="Berlin A."/>
            <person name="Chapman S.B."/>
            <person name="Gearin G."/>
            <person name="Goldberg J."/>
            <person name="Griggs A."/>
            <person name="Gujja S."/>
            <person name="Hansen M."/>
            <person name="Heiman D."/>
            <person name="Howarth C."/>
            <person name="Larimer J."/>
            <person name="Lui A."/>
            <person name="MacDonald P.J.P."/>
            <person name="McCowen C."/>
            <person name="Montmayeur A."/>
            <person name="Murphy C."/>
            <person name="Neiman D."/>
            <person name="Pearson M."/>
            <person name="Priest M."/>
            <person name="Roberts A."/>
            <person name="Saif S."/>
            <person name="Shea T."/>
            <person name="Sisk P."/>
            <person name="Stolte C."/>
            <person name="Sykes S."/>
            <person name="Wortman J."/>
            <person name="Nusbaum C."/>
            <person name="Birren B."/>
        </authorList>
    </citation>
    <scope>NUCLEOTIDE SEQUENCE [LARGE SCALE GENOMIC DNA]</scope>
    <source>
        <strain evidence="1 2">085-0475</strain>
    </source>
</reference>
<dbReference type="STRING" id="1094564.MCW_01398"/>
<name>J0QJJ9_9HYPH</name>
<proteinExistence type="predicted"/>
<dbReference type="AlphaFoldDB" id="J0QJJ9"/>
<comment type="caution">
    <text evidence="1">The sequence shown here is derived from an EMBL/GenBank/DDBJ whole genome shotgun (WGS) entry which is preliminary data.</text>
</comment>
<evidence type="ECO:0000313" key="2">
    <source>
        <dbReference type="Proteomes" id="UP000002646"/>
    </source>
</evidence>
<protein>
    <submittedName>
        <fullName evidence="1">Uncharacterized protein</fullName>
    </submittedName>
</protein>
<dbReference type="EMBL" id="AILX01000030">
    <property type="protein sequence ID" value="EJF83104.1"/>
    <property type="molecule type" value="Genomic_DNA"/>
</dbReference>
<evidence type="ECO:0000313" key="1">
    <source>
        <dbReference type="EMBL" id="EJF83104.1"/>
    </source>
</evidence>
<gene>
    <name evidence="1" type="ORF">MCW_01398</name>
</gene>
<sequence length="54" mass="6164">MAYASNKADIDDAIYALRLHLKILDLNRKAQSGYTAGSFSCIDFIYVLYKLFLE</sequence>
<accession>J0QJJ9</accession>
<dbReference type="Proteomes" id="UP000002646">
    <property type="component" value="Unassembled WGS sequence"/>
</dbReference>